<gene>
    <name evidence="6" type="ORF">CLOHYLEM_04326</name>
</gene>
<evidence type="ECO:0000313" key="7">
    <source>
        <dbReference type="Proteomes" id="UP000004893"/>
    </source>
</evidence>
<reference evidence="6" key="2">
    <citation type="submission" date="2013-06" db="EMBL/GenBank/DDBJ databases">
        <title>Draft genome sequence of Clostridium hylemonae (DSM 15053).</title>
        <authorList>
            <person name="Sudarsanam P."/>
            <person name="Ley R."/>
            <person name="Guruge J."/>
            <person name="Turnbaugh P.J."/>
            <person name="Mahowald M."/>
            <person name="Liep D."/>
            <person name="Gordon J."/>
        </authorList>
    </citation>
    <scope>NUCLEOTIDE SEQUENCE</scope>
    <source>
        <strain evidence="6">DSM 15053</strain>
    </source>
</reference>
<dbReference type="RefSeq" id="WP_006441660.1">
    <property type="nucleotide sequence ID" value="NZ_CP036524.1"/>
</dbReference>
<accession>C0BWZ2</accession>
<proteinExistence type="predicted"/>
<evidence type="ECO:0000256" key="1">
    <source>
        <dbReference type="ARBA" id="ARBA00018672"/>
    </source>
</evidence>
<name>C0BWZ2_9FIRM</name>
<dbReference type="Proteomes" id="UP000004893">
    <property type="component" value="Unassembled WGS sequence"/>
</dbReference>
<dbReference type="InterPro" id="IPR001789">
    <property type="entry name" value="Sig_transdc_resp-reg_receiver"/>
</dbReference>
<dbReference type="PANTHER" id="PTHR37299">
    <property type="entry name" value="TRANSCRIPTIONAL REGULATOR-RELATED"/>
    <property type="match status" value="1"/>
</dbReference>
<dbReference type="SMART" id="SM00850">
    <property type="entry name" value="LytTR"/>
    <property type="match status" value="1"/>
</dbReference>
<dbReference type="Pfam" id="PF00072">
    <property type="entry name" value="Response_reg"/>
    <property type="match status" value="1"/>
</dbReference>
<dbReference type="GO" id="GO:0003677">
    <property type="term" value="F:DNA binding"/>
    <property type="evidence" value="ECO:0007669"/>
    <property type="project" value="UniProtKB-KW"/>
</dbReference>
<dbReference type="STRING" id="553973.CLOHYLEM_04326"/>
<feature type="domain" description="Response regulatory" evidence="4">
    <location>
        <begin position="2"/>
        <end position="120"/>
    </location>
</feature>
<evidence type="ECO:0000313" key="6">
    <source>
        <dbReference type="EMBL" id="EEG75590.1"/>
    </source>
</evidence>
<dbReference type="PANTHER" id="PTHR37299:SF1">
    <property type="entry name" value="STAGE 0 SPORULATION PROTEIN A HOMOLOG"/>
    <property type="match status" value="1"/>
</dbReference>
<dbReference type="AlphaFoldDB" id="C0BWZ2"/>
<dbReference type="GO" id="GO:0000156">
    <property type="term" value="F:phosphorelay response regulator activity"/>
    <property type="evidence" value="ECO:0007669"/>
    <property type="project" value="InterPro"/>
</dbReference>
<dbReference type="SUPFAM" id="SSF52172">
    <property type="entry name" value="CheY-like"/>
    <property type="match status" value="1"/>
</dbReference>
<dbReference type="eggNOG" id="COG3279">
    <property type="taxonomic scope" value="Bacteria"/>
</dbReference>
<evidence type="ECO:0000256" key="2">
    <source>
        <dbReference type="ARBA" id="ARBA00024867"/>
    </source>
</evidence>
<dbReference type="SMART" id="SM00448">
    <property type="entry name" value="REC"/>
    <property type="match status" value="1"/>
</dbReference>
<feature type="modified residue" description="4-aspartylphosphate" evidence="3">
    <location>
        <position position="57"/>
    </location>
</feature>
<dbReference type="PROSITE" id="PS50110">
    <property type="entry name" value="RESPONSE_REGULATORY"/>
    <property type="match status" value="1"/>
</dbReference>
<reference evidence="6" key="1">
    <citation type="submission" date="2009-02" db="EMBL/GenBank/DDBJ databases">
        <authorList>
            <person name="Fulton L."/>
            <person name="Clifton S."/>
            <person name="Fulton B."/>
            <person name="Xu J."/>
            <person name="Minx P."/>
            <person name="Pepin K.H."/>
            <person name="Johnson M."/>
            <person name="Bhonagiri V."/>
            <person name="Nash W.E."/>
            <person name="Mardis E.R."/>
            <person name="Wilson R.K."/>
        </authorList>
    </citation>
    <scope>NUCLEOTIDE SEQUENCE [LARGE SCALE GENOMIC DNA]</scope>
    <source>
        <strain evidence="6">DSM 15053</strain>
    </source>
</reference>
<comment type="function">
    <text evidence="2">May play the central regulatory role in sporulation. It may be an element of the effector pathway responsible for the activation of sporulation genes in response to nutritional stress. Spo0A may act in concert with spo0H (a sigma factor) to control the expression of some genes that are critical to the sporulation process.</text>
</comment>
<evidence type="ECO:0000256" key="3">
    <source>
        <dbReference type="PROSITE-ProRule" id="PRU00169"/>
    </source>
</evidence>
<keyword evidence="6" id="KW-0238">DNA-binding</keyword>
<evidence type="ECO:0000259" key="4">
    <source>
        <dbReference type="PROSITE" id="PS50110"/>
    </source>
</evidence>
<keyword evidence="7" id="KW-1185">Reference proteome</keyword>
<dbReference type="Gene3D" id="2.40.50.1020">
    <property type="entry name" value="LytTr DNA-binding domain"/>
    <property type="match status" value="1"/>
</dbReference>
<comment type="caution">
    <text evidence="6">The sequence shown here is derived from an EMBL/GenBank/DDBJ whole genome shotgun (WGS) entry which is preliminary data.</text>
</comment>
<dbReference type="Gene3D" id="3.40.50.2300">
    <property type="match status" value="1"/>
</dbReference>
<organism evidence="6 7">
    <name type="scientific">[Clostridium] hylemonae DSM 15053</name>
    <dbReference type="NCBI Taxonomy" id="553973"/>
    <lineage>
        <taxon>Bacteria</taxon>
        <taxon>Bacillati</taxon>
        <taxon>Bacillota</taxon>
        <taxon>Clostridia</taxon>
        <taxon>Lachnospirales</taxon>
        <taxon>Lachnospiraceae</taxon>
    </lineage>
</organism>
<dbReference type="InterPro" id="IPR011006">
    <property type="entry name" value="CheY-like_superfamily"/>
</dbReference>
<protein>
    <recommendedName>
        <fullName evidence="1">Stage 0 sporulation protein A homolog</fullName>
    </recommendedName>
</protein>
<feature type="domain" description="HTH LytTR-type" evidence="5">
    <location>
        <begin position="146"/>
        <end position="229"/>
    </location>
</feature>
<dbReference type="InterPro" id="IPR046947">
    <property type="entry name" value="LytR-like"/>
</dbReference>
<evidence type="ECO:0000259" key="5">
    <source>
        <dbReference type="PROSITE" id="PS50930"/>
    </source>
</evidence>
<dbReference type="OrthoDB" id="9802383at2"/>
<dbReference type="EMBL" id="ABYI02000007">
    <property type="protein sequence ID" value="EEG75590.1"/>
    <property type="molecule type" value="Genomic_DNA"/>
</dbReference>
<dbReference type="InterPro" id="IPR007492">
    <property type="entry name" value="LytTR_DNA-bd_dom"/>
</dbReference>
<keyword evidence="3" id="KW-0597">Phosphoprotein</keyword>
<dbReference type="PROSITE" id="PS50930">
    <property type="entry name" value="HTH_LYTTR"/>
    <property type="match status" value="1"/>
</dbReference>
<dbReference type="Pfam" id="PF04397">
    <property type="entry name" value="LytTR"/>
    <property type="match status" value="1"/>
</dbReference>
<sequence length="240" mass="27501">MQAIICDDCAADRQLLIDYCARYGKENHLLIAAAGMENAGMLLRSRRSRNADVLFLDIYMEGASGIDAARILRGKGFRGAIVFTTTSREHYADGFDTDASHYLLKPVSWPSFCEAMRRVRTRLNVYDRTLHVTSERMALDIAVSGIQYIEVYGHKTILHTSKGDITVSQSLSSLEEALGGIPFLRCYRYFIINMDYVQKIMEDSFLMKDGRRIPMSRDRRAQLRSSYMSYIFQRMEGKRT</sequence>
<dbReference type="HOGENOM" id="CLU_000445_14_2_9"/>